<gene>
    <name evidence="1" type="ORF">ALQ65_04257</name>
</gene>
<evidence type="ECO:0000313" key="2">
    <source>
        <dbReference type="Proteomes" id="UP000271468"/>
    </source>
</evidence>
<sequence length="164" mass="17369">MSKDSRFCHMWRARLFSAGSCSVQLGFSPARLLLSRTLTASPSAKGVDMVNLNKFFLALAFLGGSAAVQAGDGKLEVARIEFAKTSERLDDTHGWGHSLGGRGQSSVAAGTLYSPPVYGSLTGTHNGLPVSREILLGSYDVTQHVPVSAHLLSTDATMSFHSLS</sequence>
<dbReference type="AlphaFoldDB" id="A0A0P9NG44"/>
<name>A0A0P9NG44_9PSED</name>
<comment type="caution">
    <text evidence="1">The sequence shown here is derived from an EMBL/GenBank/DDBJ whole genome shotgun (WGS) entry which is preliminary data.</text>
</comment>
<protein>
    <submittedName>
        <fullName evidence="1">Uncharacterized protein</fullName>
    </submittedName>
</protein>
<organism evidence="1 2">
    <name type="scientific">Pseudomonas syringae pv. coriandricola</name>
    <dbReference type="NCBI Taxonomy" id="264453"/>
    <lineage>
        <taxon>Bacteria</taxon>
        <taxon>Pseudomonadati</taxon>
        <taxon>Pseudomonadota</taxon>
        <taxon>Gammaproteobacteria</taxon>
        <taxon>Pseudomonadales</taxon>
        <taxon>Pseudomonadaceae</taxon>
        <taxon>Pseudomonas</taxon>
    </lineage>
</organism>
<reference evidence="1 2" key="1">
    <citation type="submission" date="2018-08" db="EMBL/GenBank/DDBJ databases">
        <title>Recombination of ecologically and evolutionarily significant loci maintains genetic cohesion in the Pseudomonas syringae species complex.</title>
        <authorList>
            <person name="Dillon M."/>
            <person name="Thakur S."/>
            <person name="Almeida R.N.D."/>
            <person name="Weir B.S."/>
            <person name="Guttman D.S."/>
        </authorList>
    </citation>
    <scope>NUCLEOTIDE SEQUENCE [LARGE SCALE GENOMIC DNA]</scope>
    <source>
        <strain evidence="1 2">ICMP 12341</strain>
    </source>
</reference>
<dbReference type="EMBL" id="RBOV01000309">
    <property type="protein sequence ID" value="RMN08809.1"/>
    <property type="molecule type" value="Genomic_DNA"/>
</dbReference>
<dbReference type="Proteomes" id="UP000271468">
    <property type="component" value="Unassembled WGS sequence"/>
</dbReference>
<proteinExistence type="predicted"/>
<accession>A0A0P9NG44</accession>
<evidence type="ECO:0000313" key="1">
    <source>
        <dbReference type="EMBL" id="RMN08809.1"/>
    </source>
</evidence>